<dbReference type="EMBL" id="JBANQN010000008">
    <property type="protein sequence ID" value="KAK6782772.1"/>
    <property type="molecule type" value="Genomic_DNA"/>
</dbReference>
<sequence length="48" mass="5689">MALVNCKIYPPSIEESCVWNCMQYLESEESQYEVVWQVLESRCRAWSA</sequence>
<dbReference type="Proteomes" id="UP001371456">
    <property type="component" value="Unassembled WGS sequence"/>
</dbReference>
<evidence type="ECO:0000313" key="2">
    <source>
        <dbReference type="Proteomes" id="UP001371456"/>
    </source>
</evidence>
<comment type="caution">
    <text evidence="1">The sequence shown here is derived from an EMBL/GenBank/DDBJ whole genome shotgun (WGS) entry which is preliminary data.</text>
</comment>
<accession>A0AAN8Y817</accession>
<reference evidence="1 2" key="1">
    <citation type="submission" date="2024-02" db="EMBL/GenBank/DDBJ databases">
        <title>de novo genome assembly of Solanum bulbocastanum strain 11H21.</title>
        <authorList>
            <person name="Hosaka A.J."/>
        </authorList>
    </citation>
    <scope>NUCLEOTIDE SEQUENCE [LARGE SCALE GENOMIC DNA]</scope>
    <source>
        <tissue evidence="1">Young leaves</tissue>
    </source>
</reference>
<proteinExistence type="predicted"/>
<protein>
    <submittedName>
        <fullName evidence="1">Uncharacterized protein</fullName>
    </submittedName>
</protein>
<gene>
    <name evidence="1" type="ORF">RDI58_020568</name>
</gene>
<evidence type="ECO:0000313" key="1">
    <source>
        <dbReference type="EMBL" id="KAK6782772.1"/>
    </source>
</evidence>
<dbReference type="AlphaFoldDB" id="A0AAN8Y817"/>
<organism evidence="1 2">
    <name type="scientific">Solanum bulbocastanum</name>
    <name type="common">Wild potato</name>
    <dbReference type="NCBI Taxonomy" id="147425"/>
    <lineage>
        <taxon>Eukaryota</taxon>
        <taxon>Viridiplantae</taxon>
        <taxon>Streptophyta</taxon>
        <taxon>Embryophyta</taxon>
        <taxon>Tracheophyta</taxon>
        <taxon>Spermatophyta</taxon>
        <taxon>Magnoliopsida</taxon>
        <taxon>eudicotyledons</taxon>
        <taxon>Gunneridae</taxon>
        <taxon>Pentapetalae</taxon>
        <taxon>asterids</taxon>
        <taxon>lamiids</taxon>
        <taxon>Solanales</taxon>
        <taxon>Solanaceae</taxon>
        <taxon>Solanoideae</taxon>
        <taxon>Solaneae</taxon>
        <taxon>Solanum</taxon>
    </lineage>
</organism>
<keyword evidence="2" id="KW-1185">Reference proteome</keyword>
<name>A0AAN8Y817_SOLBU</name>